<accession>A0A450UMG5</accession>
<dbReference type="AlphaFoldDB" id="A0A450UMG5"/>
<reference evidence="2" key="1">
    <citation type="submission" date="2019-02" db="EMBL/GenBank/DDBJ databases">
        <authorList>
            <person name="Gruber-Vodicka R. H."/>
            <person name="Seah K. B. B."/>
        </authorList>
    </citation>
    <scope>NUCLEOTIDE SEQUENCE</scope>
    <source>
        <strain evidence="2">BECK_M7</strain>
    </source>
</reference>
<protein>
    <recommendedName>
        <fullName evidence="3">EamA-like transporter family protein</fullName>
    </recommendedName>
</protein>
<evidence type="ECO:0008006" key="3">
    <source>
        <dbReference type="Google" id="ProtNLM"/>
    </source>
</evidence>
<feature type="transmembrane region" description="Helical" evidence="1">
    <location>
        <begin position="140"/>
        <end position="156"/>
    </location>
</feature>
<keyword evidence="1" id="KW-0812">Transmembrane</keyword>
<feature type="transmembrane region" description="Helical" evidence="1">
    <location>
        <begin position="88"/>
        <end position="109"/>
    </location>
</feature>
<feature type="transmembrane region" description="Helical" evidence="1">
    <location>
        <begin position="168"/>
        <end position="187"/>
    </location>
</feature>
<organism evidence="2">
    <name type="scientific">Candidatus Kentrum sp. LFY</name>
    <dbReference type="NCBI Taxonomy" id="2126342"/>
    <lineage>
        <taxon>Bacteria</taxon>
        <taxon>Pseudomonadati</taxon>
        <taxon>Pseudomonadota</taxon>
        <taxon>Gammaproteobacteria</taxon>
        <taxon>Candidatus Kentrum</taxon>
    </lineage>
</organism>
<feature type="transmembrane region" description="Helical" evidence="1">
    <location>
        <begin position="44"/>
        <end position="68"/>
    </location>
</feature>
<feature type="transmembrane region" description="Helical" evidence="1">
    <location>
        <begin position="7"/>
        <end position="32"/>
    </location>
</feature>
<proteinExistence type="predicted"/>
<feature type="transmembrane region" description="Helical" evidence="1">
    <location>
        <begin position="273"/>
        <end position="292"/>
    </location>
</feature>
<dbReference type="EMBL" id="CAADFF010000049">
    <property type="protein sequence ID" value="VFJ93724.1"/>
    <property type="molecule type" value="Genomic_DNA"/>
</dbReference>
<name>A0A450UMG5_9GAMM</name>
<feature type="transmembrane region" description="Helical" evidence="1">
    <location>
        <begin position="115"/>
        <end position="133"/>
    </location>
</feature>
<evidence type="ECO:0000313" key="2">
    <source>
        <dbReference type="EMBL" id="VFJ93724.1"/>
    </source>
</evidence>
<keyword evidence="1" id="KW-0472">Membrane</keyword>
<feature type="transmembrane region" description="Helical" evidence="1">
    <location>
        <begin position="239"/>
        <end position="261"/>
    </location>
</feature>
<evidence type="ECO:0000256" key="1">
    <source>
        <dbReference type="SAM" id="Phobius"/>
    </source>
</evidence>
<feature type="transmembrane region" description="Helical" evidence="1">
    <location>
        <begin position="298"/>
        <end position="321"/>
    </location>
</feature>
<feature type="transmembrane region" description="Helical" evidence="1">
    <location>
        <begin position="207"/>
        <end position="227"/>
    </location>
</feature>
<sequence length="334" mass="36912">MADKAYYNALIGFFLAVLASFFFGVGSFVAGITAQHYADDSTLAIASLDISLAHFFSGTLVLFAVAVISNPRKMFFEQFTKLFFSRRIMLAALFKGINGYIFCASVAFINASLSATIENLYVIWAGALAFFMTRKTPESTWVYSGIAALMGVFFIMNPVDLGHIDSVVGVSLALIASISFALFLLFYRNDELDEQPMHIRALNSAMFMLQTAIVIYVIHLIVGRHIFGGNVIPFTTIDFAHLSLQFVNGIFNIGATFFLIAEALRAARKAGPYAIFLVGIGLSYAVFFTFVSEYVWESITITTFQMIGVALFTVAIGIMQISEKQRSRRIRNTS</sequence>
<keyword evidence="1" id="KW-1133">Transmembrane helix</keyword>
<gene>
    <name evidence="2" type="ORF">BECKLFY1418B_GA0070995_104915</name>
</gene>